<proteinExistence type="predicted"/>
<organism evidence="2 3">
    <name type="scientific">Adiantum capillus-veneris</name>
    <name type="common">Maidenhair fern</name>
    <dbReference type="NCBI Taxonomy" id="13818"/>
    <lineage>
        <taxon>Eukaryota</taxon>
        <taxon>Viridiplantae</taxon>
        <taxon>Streptophyta</taxon>
        <taxon>Embryophyta</taxon>
        <taxon>Tracheophyta</taxon>
        <taxon>Polypodiopsida</taxon>
        <taxon>Polypodiidae</taxon>
        <taxon>Polypodiales</taxon>
        <taxon>Pteridineae</taxon>
        <taxon>Pteridaceae</taxon>
        <taxon>Vittarioideae</taxon>
        <taxon>Adiantum</taxon>
    </lineage>
</organism>
<evidence type="ECO:0000256" key="1">
    <source>
        <dbReference type="SAM" id="MobiDB-lite"/>
    </source>
</evidence>
<feature type="region of interest" description="Disordered" evidence="1">
    <location>
        <begin position="1"/>
        <end position="31"/>
    </location>
</feature>
<dbReference type="Proteomes" id="UP000886520">
    <property type="component" value="Chromosome 9"/>
</dbReference>
<evidence type="ECO:0000313" key="3">
    <source>
        <dbReference type="Proteomes" id="UP000886520"/>
    </source>
</evidence>
<comment type="caution">
    <text evidence="2">The sequence shown here is derived from an EMBL/GenBank/DDBJ whole genome shotgun (WGS) entry which is preliminary data.</text>
</comment>
<feature type="compositionally biased region" description="Polar residues" evidence="1">
    <location>
        <begin position="7"/>
        <end position="30"/>
    </location>
</feature>
<dbReference type="EMBL" id="JABFUD020000009">
    <property type="protein sequence ID" value="KAI5075281.1"/>
    <property type="molecule type" value="Genomic_DNA"/>
</dbReference>
<keyword evidence="3" id="KW-1185">Reference proteome</keyword>
<evidence type="ECO:0000313" key="2">
    <source>
        <dbReference type="EMBL" id="KAI5075281.1"/>
    </source>
</evidence>
<accession>A0A9D4ZJF8</accession>
<protein>
    <submittedName>
        <fullName evidence="2">Uncharacterized protein</fullName>
    </submittedName>
</protein>
<dbReference type="AlphaFoldDB" id="A0A9D4ZJF8"/>
<name>A0A9D4ZJF8_ADICA</name>
<reference evidence="2" key="1">
    <citation type="submission" date="2021-01" db="EMBL/GenBank/DDBJ databases">
        <title>Adiantum capillus-veneris genome.</title>
        <authorList>
            <person name="Fang Y."/>
            <person name="Liao Q."/>
        </authorList>
    </citation>
    <scope>NUCLEOTIDE SEQUENCE</scope>
    <source>
        <strain evidence="2">H3</strain>
        <tissue evidence="2">Leaf</tissue>
    </source>
</reference>
<gene>
    <name evidence="2" type="ORF">GOP47_0009357</name>
</gene>
<sequence length="80" mass="9287">MTRASMKGNNNVCKKPRWSTTPKNLQQQSPMGDPWRYVEWYIHNDMAVGKVISILLQALLNGREEANIRVVTWQLGNSEW</sequence>